<evidence type="ECO:0000256" key="1">
    <source>
        <dbReference type="SAM" id="MobiDB-lite"/>
    </source>
</evidence>
<feature type="compositionally biased region" description="Basic and acidic residues" evidence="1">
    <location>
        <begin position="249"/>
        <end position="272"/>
    </location>
</feature>
<evidence type="ECO:0000313" key="5">
    <source>
        <dbReference type="Proteomes" id="UP001234989"/>
    </source>
</evidence>
<feature type="compositionally biased region" description="Low complexity" evidence="1">
    <location>
        <begin position="101"/>
        <end position="110"/>
    </location>
</feature>
<dbReference type="InterPro" id="IPR006867">
    <property type="entry name" value="DUF632"/>
</dbReference>
<feature type="compositionally biased region" description="Gly residues" evidence="1">
    <location>
        <begin position="158"/>
        <end position="169"/>
    </location>
</feature>
<feature type="compositionally biased region" description="Pro residues" evidence="1">
    <location>
        <begin position="91"/>
        <end position="100"/>
    </location>
</feature>
<evidence type="ECO:0000259" key="2">
    <source>
        <dbReference type="Pfam" id="PF04782"/>
    </source>
</evidence>
<name>A0AAF0QG66_SOLVR</name>
<evidence type="ECO:0000313" key="4">
    <source>
        <dbReference type="EMBL" id="WMV22262.1"/>
    </source>
</evidence>
<dbReference type="Proteomes" id="UP001234989">
    <property type="component" value="Chromosome 3"/>
</dbReference>
<dbReference type="Pfam" id="PF04782">
    <property type="entry name" value="DUF632"/>
    <property type="match status" value="1"/>
</dbReference>
<dbReference type="AlphaFoldDB" id="A0AAF0QG66"/>
<feature type="compositionally biased region" description="Low complexity" evidence="1">
    <location>
        <begin position="66"/>
        <end position="90"/>
    </location>
</feature>
<feature type="domain" description="DUF632" evidence="2">
    <location>
        <begin position="320"/>
        <end position="429"/>
    </location>
</feature>
<accession>A0AAF0QG66</accession>
<dbReference type="InterPro" id="IPR006868">
    <property type="entry name" value="DUF630"/>
</dbReference>
<reference evidence="4" key="1">
    <citation type="submission" date="2023-08" db="EMBL/GenBank/DDBJ databases">
        <title>A de novo genome assembly of Solanum verrucosum Schlechtendal, a Mexican diploid species geographically isolated from the other diploid A-genome species in potato relatives.</title>
        <authorList>
            <person name="Hosaka K."/>
        </authorList>
    </citation>
    <scope>NUCLEOTIDE SEQUENCE</scope>
    <source>
        <tissue evidence="4">Young leaves</tissue>
    </source>
</reference>
<protein>
    <submittedName>
        <fullName evidence="4">Uncharacterized protein</fullName>
    </submittedName>
</protein>
<gene>
    <name evidence="4" type="ORF">MTR67_015647</name>
</gene>
<organism evidence="4 5">
    <name type="scientific">Solanum verrucosum</name>
    <dbReference type="NCBI Taxonomy" id="315347"/>
    <lineage>
        <taxon>Eukaryota</taxon>
        <taxon>Viridiplantae</taxon>
        <taxon>Streptophyta</taxon>
        <taxon>Embryophyta</taxon>
        <taxon>Tracheophyta</taxon>
        <taxon>Spermatophyta</taxon>
        <taxon>Magnoliopsida</taxon>
        <taxon>eudicotyledons</taxon>
        <taxon>Gunneridae</taxon>
        <taxon>Pentapetalae</taxon>
        <taxon>asterids</taxon>
        <taxon>lamiids</taxon>
        <taxon>Solanales</taxon>
        <taxon>Solanaceae</taxon>
        <taxon>Solanoideae</taxon>
        <taxon>Solaneae</taxon>
        <taxon>Solanum</taxon>
    </lineage>
</organism>
<dbReference type="PANTHER" id="PTHR21450:SF59">
    <property type="entry name" value="PROTEIN, PUTATIVE_ 48652-45869-RELATED"/>
    <property type="match status" value="1"/>
</dbReference>
<sequence length="455" mass="50588">MGCTQSKIENEETVNRCKERKQFMKEAVSARNAFAAAHSAYTMSLKNTGAALSDYAHGEVQFPSTAAVAAASSSSSPLPGGTPPLSSAPIDMPPPPPLPPFSNTSFPTSPLQRAATMPEISIPTPDPKRSDMIIEEENEDDMETESTHSLRHRSSKSSGGGGGGIGGRGSASHRQGIEDEELPTPPSPPRTLPQNNRTPPPPPPPDNKEMASMSWDFFFPSMENVPGPTLQEVDEGRMEREELERRMMEERAKRTENNRCTDESERARKNEMPEEAEVMETVEEPLSQPPPPPQAATKVVKRVKNVVPVESKKKGGQFNLLQIFSELDDCFLKASQSAHEVSKMLEANRLHYHSNFADNRGHIDHSARVMRVITWNRSFRGLPNADDELDDFDSEEHETHATVLDKMLAWEKKLYDEVKHGVPAKLRYPNRRSEEAAPLKYILSCYIEVEHARSA</sequence>
<feature type="compositionally biased region" description="Acidic residues" evidence="1">
    <location>
        <begin position="133"/>
        <end position="144"/>
    </location>
</feature>
<dbReference type="PANTHER" id="PTHR21450">
    <property type="entry name" value="PROTEIN ALTERED PHOSPHATE STARVATION RESPONSE 1"/>
    <property type="match status" value="1"/>
</dbReference>
<dbReference type="EMBL" id="CP133614">
    <property type="protein sequence ID" value="WMV22262.1"/>
    <property type="molecule type" value="Genomic_DNA"/>
</dbReference>
<evidence type="ECO:0000259" key="3">
    <source>
        <dbReference type="Pfam" id="PF04783"/>
    </source>
</evidence>
<feature type="region of interest" description="Disordered" evidence="1">
    <location>
        <begin position="66"/>
        <end position="230"/>
    </location>
</feature>
<feature type="domain" description="DUF630" evidence="3">
    <location>
        <begin position="1"/>
        <end position="59"/>
    </location>
</feature>
<feature type="region of interest" description="Disordered" evidence="1">
    <location>
        <begin position="249"/>
        <end position="274"/>
    </location>
</feature>
<keyword evidence="5" id="KW-1185">Reference proteome</keyword>
<proteinExistence type="predicted"/>
<dbReference type="Pfam" id="PF04783">
    <property type="entry name" value="DUF630"/>
    <property type="match status" value="1"/>
</dbReference>